<evidence type="ECO:0008006" key="10">
    <source>
        <dbReference type="Google" id="ProtNLM"/>
    </source>
</evidence>
<evidence type="ECO:0000256" key="2">
    <source>
        <dbReference type="ARBA" id="ARBA00004613"/>
    </source>
</evidence>
<evidence type="ECO:0000313" key="8">
    <source>
        <dbReference type="EMBL" id="MBP1862315.1"/>
    </source>
</evidence>
<evidence type="ECO:0000256" key="4">
    <source>
        <dbReference type="ARBA" id="ARBA00022656"/>
    </source>
</evidence>
<proteinExistence type="predicted"/>
<comment type="caution">
    <text evidence="8">The sequence shown here is derived from an EMBL/GenBank/DDBJ whole genome shotgun (WGS) entry which is preliminary data.</text>
</comment>
<dbReference type="InterPro" id="IPR003995">
    <property type="entry name" value="RTX_toxin_determinant-A"/>
</dbReference>
<name>A0ABS4EWI8_9HYPH</name>
<keyword evidence="6" id="KW-0843">Virulence</keyword>
<sequence>MARTLLNATESGFLANDYLEVNPLGIIDQDKANESHEATVPTKGTLNSSFDTADHDFHIMEGFGARDVRHEDRVSDDRLVKLASTSSISTDDSATIDAARAGISQAGNEQSASGTTLAKTALSAEGTEGFQAAAKSANATSTLSTAVAADAVAASAVSAEAAGFPDATNTGLKAGVALTKYNGTLHITQDNAVISNMDITGDVIIDAKNVTMSNVKVSSNGAWTAIKVMDGATGFTLQDSEIDGGAGGNGIYGHGTFLRNDIHDVENGINVSGPSEIGDNYIHDFRGSSEAHYDGIEVNAGHDIHIFHNTVIVDQSQTSAVMLDNYFGGLSNITVENNRLAGGGYTVYLDGRFGGGPVDDSTIKIINNQIGDGAYGDFAFFDNKPVVYGNTDLDTLPTMPTVYTGTAGDDVLPVSGMANTASETYKGLAGDDLLKGGAGADVLEGGAGTDTASYAGSTAVKINLQTGVVSGGHAAGDKLTSIENLLGSSSADTLTGSSSNNVLNGGAGADKLDGGAGTDTAAYASASAGVTASLADASVNTGDAKGDAYVSIERLTGSTHADKLYGNSAANLLSGSSGNDLLNGGSGNDTLYGGSGADDLTGGAGADTFVFKAASQTTVALAGRDSIFDFSGTGGDRIDLSAIDANTTASGNQAFTYLGTGVFTGKAGELRYIKDTSDTYVYGDTNGDKKVDFAIHLDDAISLSKGYFLL</sequence>
<dbReference type="PANTHER" id="PTHR38340">
    <property type="entry name" value="S-LAYER PROTEIN"/>
    <property type="match status" value="1"/>
</dbReference>
<keyword evidence="4" id="KW-0800">Toxin</keyword>
<dbReference type="Gene3D" id="2.150.10.10">
    <property type="entry name" value="Serralysin-like metalloprotease, C-terminal"/>
    <property type="match status" value="3"/>
</dbReference>
<dbReference type="SUPFAM" id="SSF51126">
    <property type="entry name" value="Pectin lyase-like"/>
    <property type="match status" value="1"/>
</dbReference>
<keyword evidence="3" id="KW-0964">Secreted</keyword>
<evidence type="ECO:0000256" key="3">
    <source>
        <dbReference type="ARBA" id="ARBA00022525"/>
    </source>
</evidence>
<evidence type="ECO:0000313" key="9">
    <source>
        <dbReference type="Proteomes" id="UP000823786"/>
    </source>
</evidence>
<evidence type="ECO:0000256" key="7">
    <source>
        <dbReference type="ARBA" id="ARBA00023136"/>
    </source>
</evidence>
<dbReference type="PROSITE" id="PS00330">
    <property type="entry name" value="HEMOLYSIN_CALCIUM"/>
    <property type="match status" value="2"/>
</dbReference>
<dbReference type="PRINTS" id="PR01488">
    <property type="entry name" value="RTXTOXINA"/>
</dbReference>
<evidence type="ECO:0000256" key="5">
    <source>
        <dbReference type="ARBA" id="ARBA00022737"/>
    </source>
</evidence>
<dbReference type="EMBL" id="JAGGJV010000016">
    <property type="protein sequence ID" value="MBP1862315.1"/>
    <property type="molecule type" value="Genomic_DNA"/>
</dbReference>
<protein>
    <recommendedName>
        <fullName evidence="10">RTX toxin</fullName>
    </recommendedName>
</protein>
<dbReference type="InterPro" id="IPR011049">
    <property type="entry name" value="Serralysin-like_metalloprot_C"/>
</dbReference>
<gene>
    <name evidence="8" type="ORF">J2Z75_005846</name>
</gene>
<accession>A0ABS4EWI8</accession>
<evidence type="ECO:0000256" key="1">
    <source>
        <dbReference type="ARBA" id="ARBA00004370"/>
    </source>
</evidence>
<organism evidence="8 9">
    <name type="scientific">Rhizobium herbae</name>
    <dbReference type="NCBI Taxonomy" id="508661"/>
    <lineage>
        <taxon>Bacteria</taxon>
        <taxon>Pseudomonadati</taxon>
        <taxon>Pseudomonadota</taxon>
        <taxon>Alphaproteobacteria</taxon>
        <taxon>Hyphomicrobiales</taxon>
        <taxon>Rhizobiaceae</taxon>
        <taxon>Rhizobium/Agrobacterium group</taxon>
        <taxon>Rhizobium</taxon>
    </lineage>
</organism>
<dbReference type="InterPro" id="IPR001343">
    <property type="entry name" value="Hemolysn_Ca-bd"/>
</dbReference>
<dbReference type="PRINTS" id="PR00313">
    <property type="entry name" value="CABNDNGRPT"/>
</dbReference>
<keyword evidence="9" id="KW-1185">Reference proteome</keyword>
<dbReference type="Proteomes" id="UP000823786">
    <property type="component" value="Unassembled WGS sequence"/>
</dbReference>
<keyword evidence="5" id="KW-0677">Repeat</keyword>
<evidence type="ECO:0000256" key="6">
    <source>
        <dbReference type="ARBA" id="ARBA00023026"/>
    </source>
</evidence>
<dbReference type="InterPro" id="IPR011050">
    <property type="entry name" value="Pectin_lyase_fold/virulence"/>
</dbReference>
<dbReference type="InterPro" id="IPR006626">
    <property type="entry name" value="PbH1"/>
</dbReference>
<dbReference type="SUPFAM" id="SSF51120">
    <property type="entry name" value="beta-Roll"/>
    <property type="match status" value="1"/>
</dbReference>
<comment type="subcellular location">
    <subcellularLocation>
        <location evidence="1">Membrane</location>
    </subcellularLocation>
    <subcellularLocation>
        <location evidence="2">Secreted</location>
    </subcellularLocation>
</comment>
<reference evidence="8 9" key="1">
    <citation type="submission" date="2021-03" db="EMBL/GenBank/DDBJ databases">
        <title>Genomic Encyclopedia of Type Strains, Phase IV (KMG-IV): sequencing the most valuable type-strain genomes for metagenomic binning, comparative biology and taxonomic classification.</title>
        <authorList>
            <person name="Goeker M."/>
        </authorList>
    </citation>
    <scope>NUCLEOTIDE SEQUENCE [LARGE SCALE GENOMIC DNA]</scope>
    <source>
        <strain evidence="8 9">DSM 26427</strain>
    </source>
</reference>
<dbReference type="InterPro" id="IPR018511">
    <property type="entry name" value="Hemolysin-typ_Ca-bd_CS"/>
</dbReference>
<dbReference type="RefSeq" id="WP_327791311.1">
    <property type="nucleotide sequence ID" value="NZ_JAGGJV010000016.1"/>
</dbReference>
<dbReference type="PANTHER" id="PTHR38340:SF1">
    <property type="entry name" value="S-LAYER PROTEIN"/>
    <property type="match status" value="1"/>
</dbReference>
<dbReference type="Pfam" id="PF00353">
    <property type="entry name" value="HemolysinCabind"/>
    <property type="match status" value="3"/>
</dbReference>
<dbReference type="InterPro" id="IPR050557">
    <property type="entry name" value="RTX_toxin/Mannuronan_C5-epim"/>
</dbReference>
<keyword evidence="7" id="KW-0472">Membrane</keyword>
<dbReference type="SMART" id="SM00710">
    <property type="entry name" value="PbH1"/>
    <property type="match status" value="4"/>
</dbReference>